<dbReference type="InterPro" id="IPR032816">
    <property type="entry name" value="VTT_dom"/>
</dbReference>
<reference evidence="4 5" key="1">
    <citation type="submission" date="2011-02" db="EMBL/GenBank/DDBJ databases">
        <title>The Genome Sequence of Sphaeroforma arctica JP610.</title>
        <authorList>
            <consortium name="The Broad Institute Genome Sequencing Platform"/>
            <person name="Russ C."/>
            <person name="Cuomo C."/>
            <person name="Young S.K."/>
            <person name="Zeng Q."/>
            <person name="Gargeya S."/>
            <person name="Alvarado L."/>
            <person name="Berlin A."/>
            <person name="Chapman S.B."/>
            <person name="Chen Z."/>
            <person name="Freedman E."/>
            <person name="Gellesch M."/>
            <person name="Goldberg J."/>
            <person name="Griggs A."/>
            <person name="Gujja S."/>
            <person name="Heilman E."/>
            <person name="Heiman D."/>
            <person name="Howarth C."/>
            <person name="Mehta T."/>
            <person name="Neiman D."/>
            <person name="Pearson M."/>
            <person name="Roberts A."/>
            <person name="Saif S."/>
            <person name="Shea T."/>
            <person name="Shenoy N."/>
            <person name="Sisk P."/>
            <person name="Stolte C."/>
            <person name="Sykes S."/>
            <person name="White J."/>
            <person name="Yandava C."/>
            <person name="Burger G."/>
            <person name="Gray M.W."/>
            <person name="Holland P.W.H."/>
            <person name="King N."/>
            <person name="Lang F.B.F."/>
            <person name="Roger A.J."/>
            <person name="Ruiz-Trillo I."/>
            <person name="Haas B."/>
            <person name="Nusbaum C."/>
            <person name="Birren B."/>
        </authorList>
    </citation>
    <scope>NUCLEOTIDE SEQUENCE [LARGE SCALE GENOMIC DNA]</scope>
    <source>
        <strain evidence="4 5">JP610</strain>
    </source>
</reference>
<keyword evidence="5" id="KW-1185">Reference proteome</keyword>
<dbReference type="GO" id="GO:0005783">
    <property type="term" value="C:endoplasmic reticulum"/>
    <property type="evidence" value="ECO:0007669"/>
    <property type="project" value="TreeGrafter"/>
</dbReference>
<feature type="region of interest" description="Disordered" evidence="1">
    <location>
        <begin position="364"/>
        <end position="391"/>
    </location>
</feature>
<dbReference type="GO" id="GO:0051480">
    <property type="term" value="P:regulation of cytosolic calcium ion concentration"/>
    <property type="evidence" value="ECO:0007669"/>
    <property type="project" value="TreeGrafter"/>
</dbReference>
<dbReference type="GeneID" id="25902050"/>
<keyword evidence="2" id="KW-1133">Transmembrane helix</keyword>
<dbReference type="InterPro" id="IPR053069">
    <property type="entry name" value="TVP38/TMEM64"/>
</dbReference>
<dbReference type="AlphaFoldDB" id="A0A0L0GBJ6"/>
<dbReference type="EMBL" id="KQ241659">
    <property type="protein sequence ID" value="KNC86284.1"/>
    <property type="molecule type" value="Genomic_DNA"/>
</dbReference>
<dbReference type="PANTHER" id="PTHR46593:SF1">
    <property type="entry name" value="TRANSMEMBRANE PROTEIN 64"/>
    <property type="match status" value="1"/>
</dbReference>
<evidence type="ECO:0000313" key="5">
    <source>
        <dbReference type="Proteomes" id="UP000054560"/>
    </source>
</evidence>
<dbReference type="Pfam" id="PF09335">
    <property type="entry name" value="VTT_dom"/>
    <property type="match status" value="1"/>
</dbReference>
<dbReference type="OrthoDB" id="166803at2759"/>
<evidence type="ECO:0000313" key="4">
    <source>
        <dbReference type="EMBL" id="KNC86284.1"/>
    </source>
</evidence>
<feature type="domain" description="VTT" evidence="3">
    <location>
        <begin position="180"/>
        <end position="294"/>
    </location>
</feature>
<dbReference type="Proteomes" id="UP000054560">
    <property type="component" value="Unassembled WGS sequence"/>
</dbReference>
<dbReference type="PANTHER" id="PTHR46593">
    <property type="entry name" value="TRANSMEMBRANE PROTEIN 64"/>
    <property type="match status" value="1"/>
</dbReference>
<feature type="transmembrane region" description="Helical" evidence="2">
    <location>
        <begin position="160"/>
        <end position="182"/>
    </location>
</feature>
<evidence type="ECO:0000256" key="2">
    <source>
        <dbReference type="SAM" id="Phobius"/>
    </source>
</evidence>
<gene>
    <name evidence="4" type="ORF">SARC_01546</name>
</gene>
<evidence type="ECO:0000259" key="3">
    <source>
        <dbReference type="Pfam" id="PF09335"/>
    </source>
</evidence>
<protein>
    <recommendedName>
        <fullName evidence="3">VTT domain-containing protein</fullName>
    </recommendedName>
</protein>
<feature type="transmembrane region" description="Helical" evidence="2">
    <location>
        <begin position="188"/>
        <end position="218"/>
    </location>
</feature>
<feature type="transmembrane region" description="Helical" evidence="2">
    <location>
        <begin position="313"/>
        <end position="335"/>
    </location>
</feature>
<keyword evidence="2" id="KW-0472">Membrane</keyword>
<keyword evidence="2" id="KW-0812">Transmembrane</keyword>
<feature type="transmembrane region" description="Helical" evidence="2">
    <location>
        <begin position="122"/>
        <end position="139"/>
    </location>
</feature>
<dbReference type="eggNOG" id="KOG3140">
    <property type="taxonomic scope" value="Eukaryota"/>
</dbReference>
<dbReference type="RefSeq" id="XP_014160186.1">
    <property type="nucleotide sequence ID" value="XM_014304711.1"/>
</dbReference>
<organism evidence="4 5">
    <name type="scientific">Sphaeroforma arctica JP610</name>
    <dbReference type="NCBI Taxonomy" id="667725"/>
    <lineage>
        <taxon>Eukaryota</taxon>
        <taxon>Ichthyosporea</taxon>
        <taxon>Ichthyophonida</taxon>
        <taxon>Sphaeroforma</taxon>
    </lineage>
</organism>
<dbReference type="STRING" id="667725.A0A0L0GBJ6"/>
<proteinExistence type="predicted"/>
<name>A0A0L0GBJ6_9EUKA</name>
<evidence type="ECO:0000256" key="1">
    <source>
        <dbReference type="SAM" id="MobiDB-lite"/>
    </source>
</evidence>
<sequence>MVIQSNNDGVAYVQECLSDASVRHVSISNTASQSNTDAAVFSYEYPSDDVTVAKSSIHNDTKCIKVDRQGDTEVYAKVDTSVDSDSSTTSSVSARVRARAKKVSRQIRLKMRNGLDLNYRKFLLGTISVILFCLSAMYIREYDVVGTFLIWVETAPVWTATLAFSALYFFVALPIGFGYLILNLGAGYLYGLWVGMLVTVISSSVGTFLAVVSCRFFLHDWVHSKIESYPTMGALLRVVNGPSRVRVIILSRLSPFPYGLQNAVFSLCNVGMVKFSLISFLACIPMQFLNTWMGTKLKSIQDVLAGGGSMDAMTYALFVGQLVVGALLLAGVLYATKIEFHKMVGEESGGIDLECGSGDHTPTHVSYQPVASESDSDDEMEDTASIISEEL</sequence>
<accession>A0A0L0GBJ6</accession>